<dbReference type="Proteomes" id="UP001175000">
    <property type="component" value="Unassembled WGS sequence"/>
</dbReference>
<keyword evidence="3 6" id="KW-1133">Transmembrane helix</keyword>
<keyword evidence="4 6" id="KW-0472">Membrane</keyword>
<feature type="region of interest" description="Disordered" evidence="5">
    <location>
        <begin position="114"/>
        <end position="187"/>
    </location>
</feature>
<evidence type="ECO:0000256" key="5">
    <source>
        <dbReference type="SAM" id="MobiDB-lite"/>
    </source>
</evidence>
<evidence type="ECO:0000256" key="2">
    <source>
        <dbReference type="ARBA" id="ARBA00022692"/>
    </source>
</evidence>
<organism evidence="7 8">
    <name type="scientific">Immersiella caudata</name>
    <dbReference type="NCBI Taxonomy" id="314043"/>
    <lineage>
        <taxon>Eukaryota</taxon>
        <taxon>Fungi</taxon>
        <taxon>Dikarya</taxon>
        <taxon>Ascomycota</taxon>
        <taxon>Pezizomycotina</taxon>
        <taxon>Sordariomycetes</taxon>
        <taxon>Sordariomycetidae</taxon>
        <taxon>Sordariales</taxon>
        <taxon>Lasiosphaeriaceae</taxon>
        <taxon>Immersiella</taxon>
    </lineage>
</organism>
<dbReference type="GO" id="GO:0071944">
    <property type="term" value="C:cell periphery"/>
    <property type="evidence" value="ECO:0007669"/>
    <property type="project" value="UniProtKB-ARBA"/>
</dbReference>
<dbReference type="GO" id="GO:0016020">
    <property type="term" value="C:membrane"/>
    <property type="evidence" value="ECO:0007669"/>
    <property type="project" value="UniProtKB-SubCell"/>
</dbReference>
<evidence type="ECO:0000256" key="4">
    <source>
        <dbReference type="ARBA" id="ARBA00023136"/>
    </source>
</evidence>
<gene>
    <name evidence="7" type="ORF">B0T14DRAFT_114114</name>
</gene>
<evidence type="ECO:0000256" key="6">
    <source>
        <dbReference type="SAM" id="Phobius"/>
    </source>
</evidence>
<dbReference type="AlphaFoldDB" id="A0AA39X3P9"/>
<dbReference type="PANTHER" id="PTHR15549">
    <property type="entry name" value="PAIRED IMMUNOGLOBULIN-LIKE TYPE 2 RECEPTOR"/>
    <property type="match status" value="1"/>
</dbReference>
<feature type="compositionally biased region" description="Low complexity" evidence="5">
    <location>
        <begin position="447"/>
        <end position="458"/>
    </location>
</feature>
<protein>
    <submittedName>
        <fullName evidence="7">Uncharacterized protein</fullName>
    </submittedName>
</protein>
<dbReference type="EMBL" id="JAULSU010000002">
    <property type="protein sequence ID" value="KAK0626709.1"/>
    <property type="molecule type" value="Genomic_DNA"/>
</dbReference>
<comment type="subcellular location">
    <subcellularLocation>
        <location evidence="1">Membrane</location>
        <topology evidence="1">Single-pass membrane protein</topology>
    </subcellularLocation>
</comment>
<proteinExistence type="predicted"/>
<accession>A0AA39X3P9</accession>
<dbReference type="InterPro" id="IPR051694">
    <property type="entry name" value="Immunoregulatory_rcpt-like"/>
</dbReference>
<comment type="caution">
    <text evidence="7">The sequence shown here is derived from an EMBL/GenBank/DDBJ whole genome shotgun (WGS) entry which is preliminary data.</text>
</comment>
<feature type="compositionally biased region" description="Pro residues" evidence="5">
    <location>
        <begin position="420"/>
        <end position="430"/>
    </location>
</feature>
<feature type="compositionally biased region" description="Polar residues" evidence="5">
    <location>
        <begin position="150"/>
        <end position="179"/>
    </location>
</feature>
<feature type="transmembrane region" description="Helical" evidence="6">
    <location>
        <begin position="239"/>
        <end position="261"/>
    </location>
</feature>
<evidence type="ECO:0000313" key="8">
    <source>
        <dbReference type="Proteomes" id="UP001175000"/>
    </source>
</evidence>
<name>A0AA39X3P9_9PEZI</name>
<evidence type="ECO:0000313" key="7">
    <source>
        <dbReference type="EMBL" id="KAK0626709.1"/>
    </source>
</evidence>
<keyword evidence="2 6" id="KW-0812">Transmembrane</keyword>
<reference evidence="7" key="1">
    <citation type="submission" date="2023-06" db="EMBL/GenBank/DDBJ databases">
        <title>Genome-scale phylogeny and comparative genomics of the fungal order Sordariales.</title>
        <authorList>
            <consortium name="Lawrence Berkeley National Laboratory"/>
            <person name="Hensen N."/>
            <person name="Bonometti L."/>
            <person name="Westerberg I."/>
            <person name="Brannstrom I.O."/>
            <person name="Guillou S."/>
            <person name="Cros-Aarteil S."/>
            <person name="Calhoun S."/>
            <person name="Haridas S."/>
            <person name="Kuo A."/>
            <person name="Mondo S."/>
            <person name="Pangilinan J."/>
            <person name="Riley R."/>
            <person name="Labutti K."/>
            <person name="Andreopoulos B."/>
            <person name="Lipzen A."/>
            <person name="Chen C."/>
            <person name="Yanf M."/>
            <person name="Daum C."/>
            <person name="Ng V."/>
            <person name="Clum A."/>
            <person name="Steindorff A."/>
            <person name="Ohm R."/>
            <person name="Martin F."/>
            <person name="Silar P."/>
            <person name="Natvig D."/>
            <person name="Lalanne C."/>
            <person name="Gautier V."/>
            <person name="Ament-Velasquez S.L."/>
            <person name="Kruys A."/>
            <person name="Hutchinson M.I."/>
            <person name="Powell A.J."/>
            <person name="Barry K."/>
            <person name="Miller A.N."/>
            <person name="Grigoriev I.V."/>
            <person name="Debuchy R."/>
            <person name="Gladieux P."/>
            <person name="Thoren M.H."/>
            <person name="Johannesson H."/>
        </authorList>
    </citation>
    <scope>NUCLEOTIDE SEQUENCE</scope>
    <source>
        <strain evidence="7">CBS 606.72</strain>
    </source>
</reference>
<keyword evidence="8" id="KW-1185">Reference proteome</keyword>
<feature type="region of interest" description="Disordered" evidence="5">
    <location>
        <begin position="402"/>
        <end position="458"/>
    </location>
</feature>
<feature type="compositionally biased region" description="Low complexity" evidence="5">
    <location>
        <begin position="131"/>
        <end position="145"/>
    </location>
</feature>
<feature type="region of interest" description="Disordered" evidence="5">
    <location>
        <begin position="19"/>
        <end position="41"/>
    </location>
</feature>
<evidence type="ECO:0000256" key="3">
    <source>
        <dbReference type="ARBA" id="ARBA00022989"/>
    </source>
</evidence>
<feature type="region of interest" description="Disordered" evidence="5">
    <location>
        <begin position="200"/>
        <end position="233"/>
    </location>
</feature>
<sequence length="458" mass="46821">MTNHARGSSLLQVRDNHHRRLHNDNTNTNHHIRSSGEKKLQNRQVVVVQTVSVVHVIDETGAVIEFQTLLPAPATQIPDQPAAFTAGLPAANNVSPSVIPAIEDVLPEGEAALPAGSVLPSEPVSPDGEGSVTSSPFPTSSAFSSLPGGYNSTHSSSPFHNSTGLYSNSTRTSSSKPNYLTSSTPPSLTSTFVAKTDAAGGAGGNGDANGVPGFAPTTAAPAVPESSGSGLPPAAQSAVIGGVVGGVAGIAIVALVLMLVLKWRKGHRGGLMLLGDGDSNIGGKGLSPSPGYKPGGGSMAERSIPFAVPSALASLTGNRRALEDAPRQSTVLEEKGFHRVSGKKLISVLQSGGDGYSDPHASVMSGTSDYRNSDAFLGGTALPRLQLGSPMRPESGVMVMRSGPNRTPVQAQGPFSDPFADPPSPGPLTPPIQINGRSLTSRDDSASRGSASRFAETM</sequence>
<evidence type="ECO:0000256" key="1">
    <source>
        <dbReference type="ARBA" id="ARBA00004167"/>
    </source>
</evidence>